<reference evidence="3" key="1">
    <citation type="journal article" date="2023" name="Mol. Phylogenet. Evol.">
        <title>Genome-scale phylogeny and comparative genomics of the fungal order Sordariales.</title>
        <authorList>
            <person name="Hensen N."/>
            <person name="Bonometti L."/>
            <person name="Westerberg I."/>
            <person name="Brannstrom I.O."/>
            <person name="Guillou S."/>
            <person name="Cros-Aarteil S."/>
            <person name="Calhoun S."/>
            <person name="Haridas S."/>
            <person name="Kuo A."/>
            <person name="Mondo S."/>
            <person name="Pangilinan J."/>
            <person name="Riley R."/>
            <person name="LaButti K."/>
            <person name="Andreopoulos B."/>
            <person name="Lipzen A."/>
            <person name="Chen C."/>
            <person name="Yan M."/>
            <person name="Daum C."/>
            <person name="Ng V."/>
            <person name="Clum A."/>
            <person name="Steindorff A."/>
            <person name="Ohm R.A."/>
            <person name="Martin F."/>
            <person name="Silar P."/>
            <person name="Natvig D.O."/>
            <person name="Lalanne C."/>
            <person name="Gautier V."/>
            <person name="Ament-Velasquez S.L."/>
            <person name="Kruys A."/>
            <person name="Hutchinson M.I."/>
            <person name="Powell A.J."/>
            <person name="Barry K."/>
            <person name="Miller A.N."/>
            <person name="Grigoriev I.V."/>
            <person name="Debuchy R."/>
            <person name="Gladieux P."/>
            <person name="Hiltunen Thoren M."/>
            <person name="Johannesson H."/>
        </authorList>
    </citation>
    <scope>NUCLEOTIDE SEQUENCE</scope>
    <source>
        <strain evidence="3">CBS 232.78</strain>
    </source>
</reference>
<feature type="compositionally biased region" description="Polar residues" evidence="1">
    <location>
        <begin position="85"/>
        <end position="101"/>
    </location>
</feature>
<evidence type="ECO:0000313" key="4">
    <source>
        <dbReference type="Proteomes" id="UP001285441"/>
    </source>
</evidence>
<name>A0AAE0NY28_9PEZI</name>
<sequence length="522" mass="59889">MSLECNTTIKANSDVGGPGVIASFTAVAWLTIGLTAFPAWEEAKNRYQAWRRHRRSNDHANWHQLRGASFRTFSFIVPPPELTRHQTTTGQPAQYGSNSRRALSPAHAPAPAPAPVHAIHDTSPRPPNRAPRIAFRREGFNYVGSRHRLPEPQSATTRKVLEVAGLLCDLQGITGLGIVAAGLAQVRDESITYYHETLVVCFYFMTLNSFWAVRVNYLGWDAQDNRWRLAVRRLTILVLSALAIWLQILVYLRESPDNNWINHPDPESESDAGRCYKYIDSVDSKADLIFWISGQGVFTIALAFSSWHRTHFINQKIFTTLEFIRVWLRGKFEDARDRRHYIGRRHMSTSNRLWYDAITASRITGFAVLRVFWFLFIQLLDLWAYGEGFYPLSWVFYFLLLSWNTLDLVSIVVLNNHMLDEPELQEWGFGQILPLVVLLSIVYTFIDVFTEPPPRQVERLQDAFRHFEQRRGADEALHVDSVLNSQQTLPHYAQPVAGVLDTRSRVSEHTEAESRNELQVAE</sequence>
<keyword evidence="2" id="KW-0472">Membrane</keyword>
<keyword evidence="2" id="KW-1133">Transmembrane helix</keyword>
<dbReference type="EMBL" id="JAULSW010000002">
    <property type="protein sequence ID" value="KAK3389659.1"/>
    <property type="molecule type" value="Genomic_DNA"/>
</dbReference>
<comment type="caution">
    <text evidence="3">The sequence shown here is derived from an EMBL/GenBank/DDBJ whole genome shotgun (WGS) entry which is preliminary data.</text>
</comment>
<evidence type="ECO:0000313" key="3">
    <source>
        <dbReference type="EMBL" id="KAK3389659.1"/>
    </source>
</evidence>
<feature type="transmembrane region" description="Helical" evidence="2">
    <location>
        <begin position="394"/>
        <end position="415"/>
    </location>
</feature>
<evidence type="ECO:0000256" key="1">
    <source>
        <dbReference type="SAM" id="MobiDB-lite"/>
    </source>
</evidence>
<feature type="region of interest" description="Disordered" evidence="1">
    <location>
        <begin position="81"/>
        <end position="131"/>
    </location>
</feature>
<dbReference type="PANTHER" id="PTHR37577:SF1">
    <property type="entry name" value="INTEGRAL MEMBRANE PROTEIN"/>
    <property type="match status" value="1"/>
</dbReference>
<feature type="transmembrane region" description="Helical" evidence="2">
    <location>
        <begin position="20"/>
        <end position="40"/>
    </location>
</feature>
<reference evidence="3" key="2">
    <citation type="submission" date="2023-06" db="EMBL/GenBank/DDBJ databases">
        <authorList>
            <consortium name="Lawrence Berkeley National Laboratory"/>
            <person name="Haridas S."/>
            <person name="Hensen N."/>
            <person name="Bonometti L."/>
            <person name="Westerberg I."/>
            <person name="Brannstrom I.O."/>
            <person name="Guillou S."/>
            <person name="Cros-Aarteil S."/>
            <person name="Calhoun S."/>
            <person name="Kuo A."/>
            <person name="Mondo S."/>
            <person name="Pangilinan J."/>
            <person name="Riley R."/>
            <person name="LaButti K."/>
            <person name="Andreopoulos B."/>
            <person name="Lipzen A."/>
            <person name="Chen C."/>
            <person name="Yanf M."/>
            <person name="Daum C."/>
            <person name="Ng V."/>
            <person name="Clum A."/>
            <person name="Steindorff A."/>
            <person name="Ohm R."/>
            <person name="Martin F."/>
            <person name="Silar P."/>
            <person name="Natvig D."/>
            <person name="Lalanne C."/>
            <person name="Gautier V."/>
            <person name="Ament-velasquez S.L."/>
            <person name="Kruys A."/>
            <person name="Hutchinson M.I."/>
            <person name="Powell A.J."/>
            <person name="Barry K."/>
            <person name="Miller A.N."/>
            <person name="Grigoriev I.V."/>
            <person name="Debuchy R."/>
            <person name="Gladieux P."/>
            <person name="Thoren M.H."/>
            <person name="Johannesson H."/>
        </authorList>
    </citation>
    <scope>NUCLEOTIDE SEQUENCE</scope>
    <source>
        <strain evidence="3">CBS 232.78</strain>
    </source>
</reference>
<evidence type="ECO:0000256" key="2">
    <source>
        <dbReference type="SAM" id="Phobius"/>
    </source>
</evidence>
<dbReference type="Proteomes" id="UP001285441">
    <property type="component" value="Unassembled WGS sequence"/>
</dbReference>
<keyword evidence="4" id="KW-1185">Reference proteome</keyword>
<protein>
    <submittedName>
        <fullName evidence="3">Uncharacterized protein</fullName>
    </submittedName>
</protein>
<organism evidence="3 4">
    <name type="scientific">Podospora didyma</name>
    <dbReference type="NCBI Taxonomy" id="330526"/>
    <lineage>
        <taxon>Eukaryota</taxon>
        <taxon>Fungi</taxon>
        <taxon>Dikarya</taxon>
        <taxon>Ascomycota</taxon>
        <taxon>Pezizomycotina</taxon>
        <taxon>Sordariomycetes</taxon>
        <taxon>Sordariomycetidae</taxon>
        <taxon>Sordariales</taxon>
        <taxon>Podosporaceae</taxon>
        <taxon>Podospora</taxon>
    </lineage>
</organism>
<accession>A0AAE0NY28</accession>
<proteinExistence type="predicted"/>
<feature type="transmembrane region" description="Helical" evidence="2">
    <location>
        <begin position="163"/>
        <end position="186"/>
    </location>
</feature>
<dbReference type="InterPro" id="IPR053018">
    <property type="entry name" value="Elsinochrome_Biosynth-Asso"/>
</dbReference>
<dbReference type="PANTHER" id="PTHR37577">
    <property type="entry name" value="INTEGRAL MEMBRANE PROTEIN"/>
    <property type="match status" value="1"/>
</dbReference>
<keyword evidence="2" id="KW-0812">Transmembrane</keyword>
<feature type="transmembrane region" description="Helical" evidence="2">
    <location>
        <begin position="288"/>
        <end position="307"/>
    </location>
</feature>
<feature type="transmembrane region" description="Helical" evidence="2">
    <location>
        <begin position="234"/>
        <end position="252"/>
    </location>
</feature>
<dbReference type="AlphaFoldDB" id="A0AAE0NY28"/>
<feature type="transmembrane region" description="Helical" evidence="2">
    <location>
        <begin position="353"/>
        <end position="374"/>
    </location>
</feature>
<feature type="transmembrane region" description="Helical" evidence="2">
    <location>
        <begin position="192"/>
        <end position="213"/>
    </location>
</feature>
<feature type="transmembrane region" description="Helical" evidence="2">
    <location>
        <begin position="427"/>
        <end position="446"/>
    </location>
</feature>
<gene>
    <name evidence="3" type="ORF">B0H63DRAFT_556781</name>
</gene>